<dbReference type="PRINTS" id="PR01012">
    <property type="entry name" value="NRPEPTIDEYR"/>
</dbReference>
<name>A0A1I7Z7X5_9BILA</name>
<evidence type="ECO:0000256" key="7">
    <source>
        <dbReference type="ARBA" id="ARBA00023170"/>
    </source>
</evidence>
<evidence type="ECO:0000256" key="5">
    <source>
        <dbReference type="ARBA" id="ARBA00023040"/>
    </source>
</evidence>
<feature type="transmembrane region" description="Helical" evidence="11">
    <location>
        <begin position="99"/>
        <end position="120"/>
    </location>
</feature>
<dbReference type="InterPro" id="IPR000276">
    <property type="entry name" value="GPCR_Rhodpsn"/>
</dbReference>
<dbReference type="WBParaSite" id="L893_g23756.t1">
    <property type="protein sequence ID" value="L893_g23756.t1"/>
    <property type="gene ID" value="L893_g23756"/>
</dbReference>
<feature type="transmembrane region" description="Helical" evidence="11">
    <location>
        <begin position="62"/>
        <end position="87"/>
    </location>
</feature>
<evidence type="ECO:0000256" key="3">
    <source>
        <dbReference type="ARBA" id="ARBA00022692"/>
    </source>
</evidence>
<reference evidence="14" key="1">
    <citation type="submission" date="2016-11" db="UniProtKB">
        <authorList>
            <consortium name="WormBaseParasite"/>
        </authorList>
    </citation>
    <scope>IDENTIFICATION</scope>
</reference>
<feature type="compositionally biased region" description="Basic and acidic residues" evidence="10">
    <location>
        <begin position="386"/>
        <end position="400"/>
    </location>
</feature>
<keyword evidence="4 11" id="KW-1133">Transmembrane helix</keyword>
<evidence type="ECO:0000259" key="12">
    <source>
        <dbReference type="PROSITE" id="PS50262"/>
    </source>
</evidence>
<evidence type="ECO:0000313" key="13">
    <source>
        <dbReference type="Proteomes" id="UP000095287"/>
    </source>
</evidence>
<keyword evidence="13" id="KW-1185">Reference proteome</keyword>
<organism evidence="13 14">
    <name type="scientific">Steinernema glaseri</name>
    <dbReference type="NCBI Taxonomy" id="37863"/>
    <lineage>
        <taxon>Eukaryota</taxon>
        <taxon>Metazoa</taxon>
        <taxon>Ecdysozoa</taxon>
        <taxon>Nematoda</taxon>
        <taxon>Chromadorea</taxon>
        <taxon>Rhabditida</taxon>
        <taxon>Tylenchina</taxon>
        <taxon>Panagrolaimomorpha</taxon>
        <taxon>Strongyloidoidea</taxon>
        <taxon>Steinernematidae</taxon>
        <taxon>Steinernema</taxon>
    </lineage>
</organism>
<dbReference type="GO" id="GO:0042923">
    <property type="term" value="F:neuropeptide binding"/>
    <property type="evidence" value="ECO:0007669"/>
    <property type="project" value="TreeGrafter"/>
</dbReference>
<dbReference type="PRINTS" id="PR00237">
    <property type="entry name" value="GPCRRHODOPSN"/>
</dbReference>
<dbReference type="InterPro" id="IPR000611">
    <property type="entry name" value="NPY_rcpt"/>
</dbReference>
<dbReference type="AlphaFoldDB" id="A0A1I7Z7X5"/>
<feature type="transmembrane region" description="Helical" evidence="11">
    <location>
        <begin position="269"/>
        <end position="291"/>
    </location>
</feature>
<evidence type="ECO:0000313" key="14">
    <source>
        <dbReference type="WBParaSite" id="L893_g23756.t1"/>
    </source>
</evidence>
<feature type="region of interest" description="Disordered" evidence="10">
    <location>
        <begin position="378"/>
        <end position="400"/>
    </location>
</feature>
<dbReference type="Pfam" id="PF00001">
    <property type="entry name" value="7tm_1"/>
    <property type="match status" value="1"/>
</dbReference>
<feature type="transmembrane region" description="Helical" evidence="11">
    <location>
        <begin position="21"/>
        <end position="50"/>
    </location>
</feature>
<dbReference type="PANTHER" id="PTHR24235">
    <property type="entry name" value="NEUROPEPTIDE Y RECEPTOR"/>
    <property type="match status" value="1"/>
</dbReference>
<evidence type="ECO:0000256" key="9">
    <source>
        <dbReference type="RuleBase" id="RU000688"/>
    </source>
</evidence>
<feature type="domain" description="G-protein coupled receptors family 1 profile" evidence="12">
    <location>
        <begin position="41"/>
        <end position="288"/>
    </location>
</feature>
<dbReference type="PROSITE" id="PS00237">
    <property type="entry name" value="G_PROTEIN_RECEP_F1_1"/>
    <property type="match status" value="1"/>
</dbReference>
<comment type="similarity">
    <text evidence="2 9">Belongs to the G-protein coupled receptor 1 family.</text>
</comment>
<dbReference type="SUPFAM" id="SSF81321">
    <property type="entry name" value="Family A G protein-coupled receptor-like"/>
    <property type="match status" value="1"/>
</dbReference>
<dbReference type="PANTHER" id="PTHR24235:SF27">
    <property type="entry name" value="NEUROPEPTIDE RECEPTOR NPR-1"/>
    <property type="match status" value="1"/>
</dbReference>
<dbReference type="Proteomes" id="UP000095287">
    <property type="component" value="Unplaced"/>
</dbReference>
<feature type="transmembrane region" description="Helical" evidence="11">
    <location>
        <begin position="140"/>
        <end position="163"/>
    </location>
</feature>
<keyword evidence="7 9" id="KW-0675">Receptor</keyword>
<protein>
    <submittedName>
        <fullName evidence="14">G_PROTEIN_RECEP_F1_2 domain-containing protein</fullName>
    </submittedName>
</protein>
<keyword evidence="5 9" id="KW-0297">G-protein coupled receptor</keyword>
<evidence type="ECO:0000256" key="1">
    <source>
        <dbReference type="ARBA" id="ARBA00004141"/>
    </source>
</evidence>
<evidence type="ECO:0000256" key="4">
    <source>
        <dbReference type="ARBA" id="ARBA00022989"/>
    </source>
</evidence>
<dbReference type="GO" id="GO:0043005">
    <property type="term" value="C:neuron projection"/>
    <property type="evidence" value="ECO:0007669"/>
    <property type="project" value="TreeGrafter"/>
</dbReference>
<proteinExistence type="inferred from homology"/>
<keyword evidence="8 9" id="KW-0807">Transducer</keyword>
<dbReference type="Gene3D" id="1.20.1070.10">
    <property type="entry name" value="Rhodopsin 7-helix transmembrane proteins"/>
    <property type="match status" value="2"/>
</dbReference>
<keyword evidence="6 11" id="KW-0472">Membrane</keyword>
<evidence type="ECO:0000256" key="8">
    <source>
        <dbReference type="ARBA" id="ARBA00023224"/>
    </source>
</evidence>
<dbReference type="CDD" id="cd15203">
    <property type="entry name" value="7tmA_NPYR-like"/>
    <property type="match status" value="1"/>
</dbReference>
<evidence type="ECO:0000256" key="10">
    <source>
        <dbReference type="SAM" id="MobiDB-lite"/>
    </source>
</evidence>
<keyword evidence="3 9" id="KW-0812">Transmembrane</keyword>
<comment type="subcellular location">
    <subcellularLocation>
        <location evidence="1">Membrane</location>
        <topology evidence="1">Multi-pass membrane protein</topology>
    </subcellularLocation>
</comment>
<accession>A0A1I7Z7X5</accession>
<dbReference type="SMART" id="SM01381">
    <property type="entry name" value="7TM_GPCR_Srsx"/>
    <property type="match status" value="1"/>
</dbReference>
<evidence type="ECO:0000256" key="6">
    <source>
        <dbReference type="ARBA" id="ARBA00023136"/>
    </source>
</evidence>
<sequence>MNNRNDCDIYYLMFPDPATSVYVYIPFAFIYAIIFILGIVGNVAIIHVTLQHRTLQTVQNMFILNLAASDIIVCLLSLPITPVTNIFKNWYFGSVLCRLIPWVQGVSVFICTFSLGAIALDRYILVVHPHVRPLSKHGALIATAFLWTLSVIVTLPYAIYMYVESYQRIDARSSALEHSNISCELPRDSAYSSGLQEESDANIASLIEQHEKERQRLINQTRRTTIILVSMVVIFGLTWLPHNVVSLIIEYDEKQNFFQVFDMDFSYLVNLFTHSVAITNIVSNPVLYAWLNPTFRELVVQTCYKNKKRVKVPMHISTKNHSHECRVPTTNFEIRSSDTHKVQRTLADKPKAESCEPLKVADNDNHLPYKQVPLWRERGTNGSSQDEAHISNFHEGDTFL</sequence>
<dbReference type="PROSITE" id="PS50262">
    <property type="entry name" value="G_PROTEIN_RECEP_F1_2"/>
    <property type="match status" value="1"/>
</dbReference>
<feature type="transmembrane region" description="Helical" evidence="11">
    <location>
        <begin position="226"/>
        <end position="249"/>
    </location>
</feature>
<dbReference type="GO" id="GO:0004983">
    <property type="term" value="F:neuropeptide Y receptor activity"/>
    <property type="evidence" value="ECO:0007669"/>
    <property type="project" value="InterPro"/>
</dbReference>
<dbReference type="GO" id="GO:0005886">
    <property type="term" value="C:plasma membrane"/>
    <property type="evidence" value="ECO:0007669"/>
    <property type="project" value="TreeGrafter"/>
</dbReference>
<evidence type="ECO:0000256" key="2">
    <source>
        <dbReference type="ARBA" id="ARBA00010663"/>
    </source>
</evidence>
<dbReference type="InterPro" id="IPR017452">
    <property type="entry name" value="GPCR_Rhodpsn_7TM"/>
</dbReference>
<evidence type="ECO:0000256" key="11">
    <source>
        <dbReference type="SAM" id="Phobius"/>
    </source>
</evidence>